<gene>
    <name evidence="2" type="ORF">F5544_42965</name>
</gene>
<reference evidence="2 3" key="1">
    <citation type="journal article" date="2019" name="ACS Chem. Biol.">
        <title>Identification and Mobilization of a Cryptic Antibiotic Biosynthesis Gene Locus from a Human-Pathogenic Nocardia Isolate.</title>
        <authorList>
            <person name="Herisse M."/>
            <person name="Ishida K."/>
            <person name="Porter J.L."/>
            <person name="Howden B."/>
            <person name="Hertweck C."/>
            <person name="Stinear T.P."/>
            <person name="Pidot S.J."/>
        </authorList>
    </citation>
    <scope>NUCLEOTIDE SEQUENCE [LARGE SCALE GENOMIC DNA]</scope>
    <source>
        <strain evidence="2 3">AUSMDU00012717</strain>
    </source>
</reference>
<evidence type="ECO:0000259" key="1">
    <source>
        <dbReference type="Pfam" id="PF23926"/>
    </source>
</evidence>
<evidence type="ECO:0000313" key="3">
    <source>
        <dbReference type="Proteomes" id="UP000503540"/>
    </source>
</evidence>
<dbReference type="Proteomes" id="UP000503540">
    <property type="component" value="Chromosome"/>
</dbReference>
<protein>
    <recommendedName>
        <fullName evidence="1">LtfC/p132/Gp6 beta-sandwich domain-containing protein</fullName>
    </recommendedName>
</protein>
<dbReference type="EMBL" id="CP046172">
    <property type="protein sequence ID" value="QIS16401.1"/>
    <property type="molecule type" value="Genomic_DNA"/>
</dbReference>
<dbReference type="RefSeq" id="WP_167478492.1">
    <property type="nucleotide sequence ID" value="NZ_CP046172.1"/>
</dbReference>
<keyword evidence="3" id="KW-1185">Reference proteome</keyword>
<accession>A0A6G9YTH7</accession>
<feature type="domain" description="LtfC/p132/Gp6 beta-sandwich" evidence="1">
    <location>
        <begin position="9"/>
        <end position="106"/>
    </location>
</feature>
<dbReference type="KEGG" id="nah:F5544_42965"/>
<sequence>MTDEIGRTAPVRALNLISGDDFKWGYRWENGVFPTNVELYLEFRNGPNGGWGDKWQFAITGDTASIRVQSEVADAVPNRLGYRLIYRDKNVTPTDETVLCYGAVKRGQPR</sequence>
<dbReference type="Pfam" id="PF23926">
    <property type="entry name" value="LtfC"/>
    <property type="match status" value="1"/>
</dbReference>
<organism evidence="2 3">
    <name type="scientific">Nocardia arthritidis</name>
    <dbReference type="NCBI Taxonomy" id="228602"/>
    <lineage>
        <taxon>Bacteria</taxon>
        <taxon>Bacillati</taxon>
        <taxon>Actinomycetota</taxon>
        <taxon>Actinomycetes</taxon>
        <taxon>Mycobacteriales</taxon>
        <taxon>Nocardiaceae</taxon>
        <taxon>Nocardia</taxon>
    </lineage>
</organism>
<name>A0A6G9YTH7_9NOCA</name>
<proteinExistence type="predicted"/>
<dbReference type="InterPro" id="IPR055688">
    <property type="entry name" value="LtfC/p132/Gp6_b-sand"/>
</dbReference>
<dbReference type="AlphaFoldDB" id="A0A6G9YTH7"/>
<evidence type="ECO:0000313" key="2">
    <source>
        <dbReference type="EMBL" id="QIS16401.1"/>
    </source>
</evidence>